<dbReference type="Proteomes" id="UP000242699">
    <property type="component" value="Unassembled WGS sequence"/>
</dbReference>
<gene>
    <name evidence="2" type="ORF">C7B43_18460</name>
</gene>
<accession>A0A2T2WR16</accession>
<evidence type="ECO:0000256" key="1">
    <source>
        <dbReference type="SAM" id="Phobius"/>
    </source>
</evidence>
<keyword evidence="1" id="KW-1133">Transmembrane helix</keyword>
<proteinExistence type="predicted"/>
<sequence>MKGATQCVACQEPILRDPILIGKDGTTAIPVVSNTRRNGLIIGITMLVVLACGGGYVYYRYHTAQSDLTQAGAALRKDHYVKARALAEDATRAWPPMNVQTIDAQALALAHSAHYYQLGTTAYNEGQYANATADFKRVAQGDSRYNTARGYVKRIAIGTTDLQRVKAAIHAMAAVINDMQNYSNDYNTAVNYSNAALSEYQNGYYYGYNPSSNFNNNVTAGLSALNILQQDETQASTDVATLSGDLGLVAATPTLSGASVAGIDSASQGFINNASQIDTALSSELSSFQNISNGTATQAYGVSSDISTANQGEAGMTTDQNNLQSSVLTFIGYTSGVLGNYLGLTASIKASLKASVSAG</sequence>
<protein>
    <submittedName>
        <fullName evidence="2">Uncharacterized protein</fullName>
    </submittedName>
</protein>
<evidence type="ECO:0000313" key="2">
    <source>
        <dbReference type="EMBL" id="PSR24691.1"/>
    </source>
</evidence>
<keyword evidence="1" id="KW-0812">Transmembrane</keyword>
<reference evidence="2 3" key="1">
    <citation type="journal article" date="2014" name="BMC Genomics">
        <title>Comparison of environmental and isolate Sulfobacillus genomes reveals diverse carbon, sulfur, nitrogen, and hydrogen metabolisms.</title>
        <authorList>
            <person name="Justice N.B."/>
            <person name="Norman A."/>
            <person name="Brown C.T."/>
            <person name="Singh A."/>
            <person name="Thomas B.C."/>
            <person name="Banfield J.F."/>
        </authorList>
    </citation>
    <scope>NUCLEOTIDE SEQUENCE [LARGE SCALE GENOMIC DNA]</scope>
    <source>
        <strain evidence="2">AMDSBA1</strain>
    </source>
</reference>
<comment type="caution">
    <text evidence="2">The sequence shown here is derived from an EMBL/GenBank/DDBJ whole genome shotgun (WGS) entry which is preliminary data.</text>
</comment>
<name>A0A2T2WR16_9FIRM</name>
<dbReference type="AlphaFoldDB" id="A0A2T2WR16"/>
<keyword evidence="1" id="KW-0472">Membrane</keyword>
<organism evidence="2 3">
    <name type="scientific">Sulfobacillus benefaciens</name>
    <dbReference type="NCBI Taxonomy" id="453960"/>
    <lineage>
        <taxon>Bacteria</taxon>
        <taxon>Bacillati</taxon>
        <taxon>Bacillota</taxon>
        <taxon>Clostridia</taxon>
        <taxon>Eubacteriales</taxon>
        <taxon>Clostridiales Family XVII. Incertae Sedis</taxon>
        <taxon>Sulfobacillus</taxon>
    </lineage>
</organism>
<dbReference type="EMBL" id="PXYT01000070">
    <property type="protein sequence ID" value="PSR24691.1"/>
    <property type="molecule type" value="Genomic_DNA"/>
</dbReference>
<feature type="transmembrane region" description="Helical" evidence="1">
    <location>
        <begin position="40"/>
        <end position="59"/>
    </location>
</feature>
<evidence type="ECO:0000313" key="3">
    <source>
        <dbReference type="Proteomes" id="UP000242699"/>
    </source>
</evidence>